<organism evidence="1 2">
    <name type="scientific">Antrihabitans stalagmiti</name>
    <dbReference type="NCBI Taxonomy" id="2799499"/>
    <lineage>
        <taxon>Bacteria</taxon>
        <taxon>Bacillati</taxon>
        <taxon>Actinomycetota</taxon>
        <taxon>Actinomycetes</taxon>
        <taxon>Mycobacteriales</taxon>
        <taxon>Nocardiaceae</taxon>
        <taxon>Antrihabitans</taxon>
    </lineage>
</organism>
<proteinExistence type="predicted"/>
<keyword evidence="2" id="KW-1185">Reference proteome</keyword>
<evidence type="ECO:0000313" key="2">
    <source>
        <dbReference type="Proteomes" id="UP000655868"/>
    </source>
</evidence>
<accession>A0A934U4N3</accession>
<comment type="caution">
    <text evidence="1">The sequence shown here is derived from an EMBL/GenBank/DDBJ whole genome shotgun (WGS) entry which is preliminary data.</text>
</comment>
<name>A0A934U4N3_9NOCA</name>
<dbReference type="PROSITE" id="PS51257">
    <property type="entry name" value="PROKAR_LIPOPROTEIN"/>
    <property type="match status" value="1"/>
</dbReference>
<protein>
    <submittedName>
        <fullName evidence="1">Uncharacterized protein</fullName>
    </submittedName>
</protein>
<dbReference type="EMBL" id="JAEMNV010000005">
    <property type="protein sequence ID" value="MBJ8340679.1"/>
    <property type="molecule type" value="Genomic_DNA"/>
</dbReference>
<evidence type="ECO:0000313" key="1">
    <source>
        <dbReference type="EMBL" id="MBJ8340679.1"/>
    </source>
</evidence>
<dbReference type="Proteomes" id="UP000655868">
    <property type="component" value="Unassembled WGS sequence"/>
</dbReference>
<gene>
    <name evidence="1" type="ORF">JGU71_17445</name>
</gene>
<dbReference type="AlphaFoldDB" id="A0A934U4N3"/>
<sequence length="172" mass="18380">MANKGSGLLKRLVVATLALLAVGFFVIGCSSKSETAKAEAGTCIEIKKASATDAETEPLDCADNKATYKIFSTNETETACPSDAYTTYTETRGSDTTAYLCLYENLKEGSCYSQDTLTNILGYAECSDPSAKFKVTTKEEGTEDESICAADDVQYLKFPDPKLTYCLGDAAA</sequence>
<reference evidence="1" key="1">
    <citation type="submission" date="2020-12" db="EMBL/GenBank/DDBJ databases">
        <title>Antrihabitans popcorni sp. nov. and Antrihabitans auranticaus sp. nov., isolated from a larva cave.</title>
        <authorList>
            <person name="Lee S.D."/>
            <person name="Kim I.S."/>
        </authorList>
    </citation>
    <scope>NUCLEOTIDE SEQUENCE</scope>
    <source>
        <strain evidence="1">YC3-6</strain>
    </source>
</reference>
<dbReference type="RefSeq" id="WP_199705549.1">
    <property type="nucleotide sequence ID" value="NZ_JAEMNV010000005.1"/>
</dbReference>